<dbReference type="GO" id="GO:0003747">
    <property type="term" value="F:translation release factor activity"/>
    <property type="evidence" value="ECO:0007669"/>
    <property type="project" value="InterPro"/>
</dbReference>
<feature type="domain" description="Prokaryotic-type class I peptide chain release factors" evidence="1">
    <location>
        <begin position="18"/>
        <end position="34"/>
    </location>
</feature>
<dbReference type="PANTHER" id="PTHR47814:SF1">
    <property type="entry name" value="PEPTIDYL-TRNA HYDROLASE ARFB"/>
    <property type="match status" value="1"/>
</dbReference>
<organism evidence="2 3">
    <name type="scientific">Fluviicola taffensis (strain DSM 16823 / NCIMB 13979 / RW262)</name>
    <dbReference type="NCBI Taxonomy" id="755732"/>
    <lineage>
        <taxon>Bacteria</taxon>
        <taxon>Pseudomonadati</taxon>
        <taxon>Bacteroidota</taxon>
        <taxon>Flavobacteriia</taxon>
        <taxon>Flavobacteriales</taxon>
        <taxon>Crocinitomicaceae</taxon>
        <taxon>Fluviicola</taxon>
    </lineage>
</organism>
<dbReference type="GO" id="GO:0043022">
    <property type="term" value="F:ribosome binding"/>
    <property type="evidence" value="ECO:0007669"/>
    <property type="project" value="TreeGrafter"/>
</dbReference>
<dbReference type="AlphaFoldDB" id="F2IG19"/>
<dbReference type="PANTHER" id="PTHR47814">
    <property type="entry name" value="PEPTIDYL-TRNA HYDROLASE ARFB"/>
    <property type="match status" value="1"/>
</dbReference>
<dbReference type="Gene3D" id="3.30.160.20">
    <property type="match status" value="1"/>
</dbReference>
<evidence type="ECO:0000313" key="3">
    <source>
        <dbReference type="Proteomes" id="UP000007463"/>
    </source>
</evidence>
<evidence type="ECO:0000259" key="1">
    <source>
        <dbReference type="PROSITE" id="PS00745"/>
    </source>
</evidence>
<dbReference type="InterPro" id="IPR000352">
    <property type="entry name" value="Pep_chain_release_fac_I"/>
</dbReference>
<dbReference type="SUPFAM" id="SSF110916">
    <property type="entry name" value="Peptidyl-tRNA hydrolase domain-like"/>
    <property type="match status" value="1"/>
</dbReference>
<dbReference type="GO" id="GO:0072344">
    <property type="term" value="P:rescue of stalled ribosome"/>
    <property type="evidence" value="ECO:0007669"/>
    <property type="project" value="TreeGrafter"/>
</dbReference>
<dbReference type="EMBL" id="CP002542">
    <property type="protein sequence ID" value="AEA44654.1"/>
    <property type="molecule type" value="Genomic_DNA"/>
</dbReference>
<keyword evidence="3" id="KW-1185">Reference proteome</keyword>
<dbReference type="Proteomes" id="UP000007463">
    <property type="component" value="Chromosome"/>
</dbReference>
<reference evidence="3" key="2">
    <citation type="submission" date="2011-02" db="EMBL/GenBank/DDBJ databases">
        <title>The complete genome of Fluviicola taffensis DSM 16823.</title>
        <authorList>
            <consortium name="US DOE Joint Genome Institute (JGI-PGF)"/>
            <person name="Lucas S."/>
            <person name="Copeland A."/>
            <person name="Lapidus A."/>
            <person name="Bruce D."/>
            <person name="Goodwin L."/>
            <person name="Pitluck S."/>
            <person name="Kyrpides N."/>
            <person name="Mavromatis K."/>
            <person name="Ivanova N."/>
            <person name="Mikhailova N."/>
            <person name="Pagani I."/>
            <person name="Chertkov O."/>
            <person name="Detter J.C."/>
            <person name="Han C."/>
            <person name="Tapia R."/>
            <person name="Land M."/>
            <person name="Hauser L."/>
            <person name="Markowitz V."/>
            <person name="Cheng J.-F."/>
            <person name="Hugenholtz P."/>
            <person name="Woyke T."/>
            <person name="Wu D."/>
            <person name="Tindall B."/>
            <person name="Pomrenke H.G."/>
            <person name="Brambilla E."/>
            <person name="Klenk H.-P."/>
            <person name="Eisen J.A."/>
        </authorList>
    </citation>
    <scope>NUCLEOTIDE SEQUENCE [LARGE SCALE GENOMIC DNA]</scope>
    <source>
        <strain evidence="3">DSM 16823 / RW262 / RW262</strain>
    </source>
</reference>
<dbReference type="GO" id="GO:0004045">
    <property type="term" value="F:peptidyl-tRNA hydrolase activity"/>
    <property type="evidence" value="ECO:0007669"/>
    <property type="project" value="TreeGrafter"/>
</dbReference>
<name>F2IG19_FLUTR</name>
<dbReference type="HOGENOM" id="CLU_089470_3_2_10"/>
<evidence type="ECO:0000313" key="2">
    <source>
        <dbReference type="EMBL" id="AEA44654.1"/>
    </source>
</evidence>
<dbReference type="STRING" id="755732.Fluta_2673"/>
<dbReference type="OrthoDB" id="9815709at2"/>
<sequence length="134" mass="15067">MALSADQILSEISFKTSRSGGKGGQNVNKVSSKVELNWNIQTSTLISEEDRELLLNKLSHKITKEGVLQIISQADRSQLGNKQLVLEKLDELLAFAFKIVKSRKATKVPRGVKERRLLVKKKKAEIKKLRGRVD</sequence>
<dbReference type="eggNOG" id="COG1186">
    <property type="taxonomic scope" value="Bacteria"/>
</dbReference>
<protein>
    <submittedName>
        <fullName evidence="2">Class I peptide chain release factor</fullName>
    </submittedName>
</protein>
<proteinExistence type="predicted"/>
<dbReference type="Pfam" id="PF00472">
    <property type="entry name" value="RF-1"/>
    <property type="match status" value="1"/>
</dbReference>
<gene>
    <name evidence="2" type="ordered locus">Fluta_2673</name>
</gene>
<dbReference type="PROSITE" id="PS00745">
    <property type="entry name" value="RF_PROK_I"/>
    <property type="match status" value="1"/>
</dbReference>
<accession>F2IG19</accession>
<dbReference type="NCBIfam" id="NF006718">
    <property type="entry name" value="PRK09256.1"/>
    <property type="match status" value="1"/>
</dbReference>
<reference evidence="2 3" key="1">
    <citation type="journal article" date="2011" name="Stand. Genomic Sci.">
        <title>Complete genome sequence of the gliding freshwater bacterium Fluviicola taffensis type strain (RW262).</title>
        <authorList>
            <person name="Woyke T."/>
            <person name="Chertkov O."/>
            <person name="Lapidus A."/>
            <person name="Nolan M."/>
            <person name="Lucas S."/>
            <person name="Del Rio T.G."/>
            <person name="Tice H."/>
            <person name="Cheng J.F."/>
            <person name="Tapia R."/>
            <person name="Han C."/>
            <person name="Goodwin L."/>
            <person name="Pitluck S."/>
            <person name="Liolios K."/>
            <person name="Pagani I."/>
            <person name="Ivanova N."/>
            <person name="Huntemann M."/>
            <person name="Mavromatis K."/>
            <person name="Mikhailova N."/>
            <person name="Pati A."/>
            <person name="Chen A."/>
            <person name="Palaniappan K."/>
            <person name="Land M."/>
            <person name="Hauser L."/>
            <person name="Brambilla E.M."/>
            <person name="Rohde M."/>
            <person name="Mwirichia R."/>
            <person name="Sikorski J."/>
            <person name="Tindall B.J."/>
            <person name="Goker M."/>
            <person name="Bristow J."/>
            <person name="Eisen J.A."/>
            <person name="Markowitz V."/>
            <person name="Hugenholtz P."/>
            <person name="Klenk H.P."/>
            <person name="Kyrpides N.C."/>
        </authorList>
    </citation>
    <scope>NUCLEOTIDE SEQUENCE [LARGE SCALE GENOMIC DNA]</scope>
    <source>
        <strain evidence="3">DSM 16823 / RW262 / RW262</strain>
    </source>
</reference>
<dbReference type="RefSeq" id="WP_013687424.1">
    <property type="nucleotide sequence ID" value="NC_015321.1"/>
</dbReference>
<dbReference type="KEGG" id="fte:Fluta_2673"/>